<dbReference type="Pfam" id="PF14073">
    <property type="entry name" value="Cep57_CLD"/>
    <property type="match status" value="1"/>
</dbReference>
<keyword evidence="1" id="KW-0175">Coiled coil</keyword>
<dbReference type="GO" id="GO:0042802">
    <property type="term" value="F:identical protein binding"/>
    <property type="evidence" value="ECO:0007669"/>
    <property type="project" value="InterPro"/>
</dbReference>
<evidence type="ECO:0000313" key="4">
    <source>
        <dbReference type="Proteomes" id="UP000261340"/>
    </source>
</evidence>
<name>A0A3Q0QS68_AMPCI</name>
<feature type="domain" description="Cep57 centrosome localisation" evidence="2">
    <location>
        <begin position="52"/>
        <end position="197"/>
    </location>
</feature>
<evidence type="ECO:0000256" key="1">
    <source>
        <dbReference type="SAM" id="Coils"/>
    </source>
</evidence>
<evidence type="ECO:0000313" key="3">
    <source>
        <dbReference type="Ensembl" id="ENSACIP00000001142.1"/>
    </source>
</evidence>
<dbReference type="PANTHER" id="PTHR19336">
    <property type="entry name" value="UNCHARACTERIZED DUF1167"/>
    <property type="match status" value="1"/>
</dbReference>
<dbReference type="InterPro" id="IPR025913">
    <property type="entry name" value="Cep57_CLD"/>
</dbReference>
<proteinExistence type="predicted"/>
<feature type="coiled-coil region" evidence="1">
    <location>
        <begin position="116"/>
        <end position="150"/>
    </location>
</feature>
<reference evidence="3" key="2">
    <citation type="submission" date="2025-09" db="UniProtKB">
        <authorList>
            <consortium name="Ensembl"/>
        </authorList>
    </citation>
    <scope>IDENTIFICATION</scope>
</reference>
<organism evidence="3 4">
    <name type="scientific">Amphilophus citrinellus</name>
    <name type="common">Midas cichlid</name>
    <name type="synonym">Cichlasoma citrinellum</name>
    <dbReference type="NCBI Taxonomy" id="61819"/>
    <lineage>
        <taxon>Eukaryota</taxon>
        <taxon>Metazoa</taxon>
        <taxon>Chordata</taxon>
        <taxon>Craniata</taxon>
        <taxon>Vertebrata</taxon>
        <taxon>Euteleostomi</taxon>
        <taxon>Actinopterygii</taxon>
        <taxon>Neopterygii</taxon>
        <taxon>Teleostei</taxon>
        <taxon>Neoteleostei</taxon>
        <taxon>Acanthomorphata</taxon>
        <taxon>Ovalentaria</taxon>
        <taxon>Cichlomorphae</taxon>
        <taxon>Cichliformes</taxon>
        <taxon>Cichlidae</taxon>
        <taxon>New World cichlids</taxon>
        <taxon>Cichlasomatinae</taxon>
        <taxon>Heroini</taxon>
        <taxon>Amphilophus</taxon>
    </lineage>
</organism>
<sequence>PYSLSLSSYKDYPAHRPFINTLVHHTPQTRTHQSYISSSPTKAFPETNSAVILSALKNLQEKIRRLEMEKGHAEQGLRTLEKDASHTFLQNEDVTRRLLNNPTGPERQISGRSNCNQVLISHLAAAESRCVKLEQQLDHMRRMLRSARTERTSLLKQQVNPQSDTASQPAQLEKLERLEQEYLRLTHTQNISEVKIQTQ</sequence>
<accession>A0A3Q0QS68</accession>
<dbReference type="GO" id="GO:0043015">
    <property type="term" value="F:gamma-tubulin binding"/>
    <property type="evidence" value="ECO:0007669"/>
    <property type="project" value="InterPro"/>
</dbReference>
<evidence type="ECO:0000259" key="2">
    <source>
        <dbReference type="Pfam" id="PF14073"/>
    </source>
</evidence>
<dbReference type="Ensembl" id="ENSACIT00000001194.1">
    <property type="protein sequence ID" value="ENSACIP00000001142.1"/>
    <property type="gene ID" value="ENSACIG00000000968.1"/>
</dbReference>
<dbReference type="STRING" id="61819.ENSACIP00000001142"/>
<dbReference type="PANTHER" id="PTHR19336:SF11">
    <property type="entry name" value="CENTROSOMAL PROTEIN OF 57 KDA"/>
    <property type="match status" value="1"/>
</dbReference>
<dbReference type="GO" id="GO:0008017">
    <property type="term" value="F:microtubule binding"/>
    <property type="evidence" value="ECO:0007669"/>
    <property type="project" value="TreeGrafter"/>
</dbReference>
<reference evidence="3" key="1">
    <citation type="submission" date="2025-08" db="UniProtKB">
        <authorList>
            <consortium name="Ensembl"/>
        </authorList>
    </citation>
    <scope>IDENTIFICATION</scope>
</reference>
<dbReference type="GeneTree" id="ENSGT00530000063695"/>
<dbReference type="AlphaFoldDB" id="A0A3Q0QS68"/>
<dbReference type="InterPro" id="IPR051756">
    <property type="entry name" value="Centrosomal_MT-associated"/>
</dbReference>
<protein>
    <recommendedName>
        <fullName evidence="2">Cep57 centrosome localisation domain-containing protein</fullName>
    </recommendedName>
</protein>
<feature type="coiled-coil region" evidence="1">
    <location>
        <begin position="49"/>
        <end position="83"/>
    </location>
</feature>
<dbReference type="Proteomes" id="UP000261340">
    <property type="component" value="Unplaced"/>
</dbReference>
<dbReference type="OMA" id="AHIAWHI"/>
<dbReference type="GO" id="GO:0005813">
    <property type="term" value="C:centrosome"/>
    <property type="evidence" value="ECO:0007669"/>
    <property type="project" value="TreeGrafter"/>
</dbReference>
<keyword evidence="4" id="KW-1185">Reference proteome</keyword>